<comment type="caution">
    <text evidence="4">The sequence shown here is derived from an EMBL/GenBank/DDBJ whole genome shotgun (WGS) entry which is preliminary data.</text>
</comment>
<feature type="region of interest" description="Disordered" evidence="2">
    <location>
        <begin position="35"/>
        <end position="62"/>
    </location>
</feature>
<evidence type="ECO:0000256" key="2">
    <source>
        <dbReference type="SAM" id="MobiDB-lite"/>
    </source>
</evidence>
<feature type="compositionally biased region" description="Polar residues" evidence="2">
    <location>
        <begin position="227"/>
        <end position="246"/>
    </location>
</feature>
<name>A0ABU7CRG2_9TELE</name>
<feature type="DNA-binding region" description="HMG box" evidence="1">
    <location>
        <begin position="61"/>
        <end position="119"/>
    </location>
</feature>
<dbReference type="EMBL" id="JAHUTJ010001526">
    <property type="protein sequence ID" value="MED6264736.1"/>
    <property type="molecule type" value="Genomic_DNA"/>
</dbReference>
<feature type="domain" description="HMG box" evidence="3">
    <location>
        <begin position="61"/>
        <end position="119"/>
    </location>
</feature>
<feature type="region of interest" description="Disordered" evidence="2">
    <location>
        <begin position="365"/>
        <end position="435"/>
    </location>
</feature>
<dbReference type="SUPFAM" id="SSF47095">
    <property type="entry name" value="HMG-box"/>
    <property type="match status" value="1"/>
</dbReference>
<evidence type="ECO:0000256" key="1">
    <source>
        <dbReference type="PROSITE-ProRule" id="PRU00267"/>
    </source>
</evidence>
<evidence type="ECO:0000313" key="5">
    <source>
        <dbReference type="Proteomes" id="UP001352852"/>
    </source>
</evidence>
<dbReference type="InterPro" id="IPR036910">
    <property type="entry name" value="HMG_box_dom_sf"/>
</dbReference>
<proteinExistence type="predicted"/>
<dbReference type="Gene3D" id="1.10.30.10">
    <property type="entry name" value="High mobility group box domain"/>
    <property type="match status" value="1"/>
</dbReference>
<feature type="compositionally biased region" description="Basic and acidic residues" evidence="2">
    <location>
        <begin position="404"/>
        <end position="416"/>
    </location>
</feature>
<dbReference type="PANTHER" id="PTHR17609:SF2">
    <property type="entry name" value="HMG DOMAIN-CONTAINING PROTEIN 3"/>
    <property type="match status" value="1"/>
</dbReference>
<organism evidence="4 5">
    <name type="scientific">Characodon lateralis</name>
    <dbReference type="NCBI Taxonomy" id="208331"/>
    <lineage>
        <taxon>Eukaryota</taxon>
        <taxon>Metazoa</taxon>
        <taxon>Chordata</taxon>
        <taxon>Craniata</taxon>
        <taxon>Vertebrata</taxon>
        <taxon>Euteleostomi</taxon>
        <taxon>Actinopterygii</taxon>
        <taxon>Neopterygii</taxon>
        <taxon>Teleostei</taxon>
        <taxon>Neoteleostei</taxon>
        <taxon>Acanthomorphata</taxon>
        <taxon>Ovalentaria</taxon>
        <taxon>Atherinomorphae</taxon>
        <taxon>Cyprinodontiformes</taxon>
        <taxon>Goodeidae</taxon>
        <taxon>Characodon</taxon>
    </lineage>
</organism>
<sequence length="474" mass="51964">MRKVCDTQESEDCRSMEDIDNVEVLEVVKVTEEVEGMHNQMELTSPKKRRSKAEDNSHERPKKPRSAYLLYYFDVHQIMQLGTPNLPQSEVNKRISESWRRLSVAEKNYYLERAKLEKEGIDTTSQSSCKHLPGFRKILPRANCFLVQNSASSNYQPADSRSEVSVKSLGISAEGGLRSVALRVPESQVASAGLAAEVEISEPPSISRDTAEETVSSSSVALRKTSSRSPSKTLTSTDIQGSQGSADKTLNGVTLKTKTSGLTVQMMQREATQMVAILPTQNPLEPQPLAGISALHPVMMISLGAKSDQIPKPYKMSLKTYTRRGRGRCLNPGCSFMYVTRHKPPTCPECGSHLGGKWIPAAKAKRSQDKAAASKLTTDNKSKESCQARLDAFADTSKINSSRSNKESQAHGKNREQPAQSAATPPEGSTTTHLLQICKQIKGSSKNAAQKPVKNCAAVQRRPVRPILPALYNP</sequence>
<feature type="non-terminal residue" evidence="4">
    <location>
        <position position="474"/>
    </location>
</feature>
<keyword evidence="1" id="KW-0539">Nucleus</keyword>
<accession>A0ABU7CRG2</accession>
<dbReference type="PROSITE" id="PS50118">
    <property type="entry name" value="HMG_BOX_2"/>
    <property type="match status" value="1"/>
</dbReference>
<dbReference type="InterPro" id="IPR009071">
    <property type="entry name" value="HMG_box_dom"/>
</dbReference>
<dbReference type="SMART" id="SM00398">
    <property type="entry name" value="HMG"/>
    <property type="match status" value="1"/>
</dbReference>
<evidence type="ECO:0000313" key="4">
    <source>
        <dbReference type="EMBL" id="MED6264736.1"/>
    </source>
</evidence>
<dbReference type="Pfam" id="PF09011">
    <property type="entry name" value="HMG_box_2"/>
    <property type="match status" value="1"/>
</dbReference>
<keyword evidence="5" id="KW-1185">Reference proteome</keyword>
<reference evidence="4 5" key="1">
    <citation type="submission" date="2021-06" db="EMBL/GenBank/DDBJ databases">
        <authorList>
            <person name="Palmer J.M."/>
        </authorList>
    </citation>
    <scope>NUCLEOTIDE SEQUENCE [LARGE SCALE GENOMIC DNA]</scope>
    <source>
        <strain evidence="4 5">CL_MEX2019</strain>
        <tissue evidence="4">Muscle</tissue>
    </source>
</reference>
<protein>
    <recommendedName>
        <fullName evidence="3">HMG box domain-containing protein</fullName>
    </recommendedName>
</protein>
<dbReference type="Proteomes" id="UP001352852">
    <property type="component" value="Unassembled WGS sequence"/>
</dbReference>
<dbReference type="InterPro" id="IPR039598">
    <property type="entry name" value="HMGXB3"/>
</dbReference>
<dbReference type="PANTHER" id="PTHR17609">
    <property type="entry name" value="HMG DOMAIN-CONTAINING PROTEIN 3"/>
    <property type="match status" value="1"/>
</dbReference>
<evidence type="ECO:0000259" key="3">
    <source>
        <dbReference type="PROSITE" id="PS50118"/>
    </source>
</evidence>
<gene>
    <name evidence="4" type="ORF">CHARACLAT_017872</name>
</gene>
<keyword evidence="1" id="KW-0238">DNA-binding</keyword>
<feature type="compositionally biased region" description="Polar residues" evidence="2">
    <location>
        <begin position="417"/>
        <end position="434"/>
    </location>
</feature>
<feature type="region of interest" description="Disordered" evidence="2">
    <location>
        <begin position="203"/>
        <end position="246"/>
    </location>
</feature>